<dbReference type="EMBL" id="BGPR01002675">
    <property type="protein sequence ID" value="GBM77220.1"/>
    <property type="molecule type" value="Genomic_DNA"/>
</dbReference>
<dbReference type="Proteomes" id="UP000499080">
    <property type="component" value="Unassembled WGS sequence"/>
</dbReference>
<sequence>MESSRSLQKFQEVDTCGCPINCQQIKELHFSRKNSPRRPKPPESCFCRTGVLRRNRAHRIYLYQLSVLKHLEGYFEMDIVIWNLSQMTRTSPELAPSTRNFHKTPTRGRLTHFKFNAHQAHSVHQEDIQ</sequence>
<comment type="caution">
    <text evidence="1">The sequence shown here is derived from an EMBL/GenBank/DDBJ whole genome shotgun (WGS) entry which is preliminary data.</text>
</comment>
<organism evidence="1 2">
    <name type="scientific">Araneus ventricosus</name>
    <name type="common">Orbweaver spider</name>
    <name type="synonym">Epeira ventricosa</name>
    <dbReference type="NCBI Taxonomy" id="182803"/>
    <lineage>
        <taxon>Eukaryota</taxon>
        <taxon>Metazoa</taxon>
        <taxon>Ecdysozoa</taxon>
        <taxon>Arthropoda</taxon>
        <taxon>Chelicerata</taxon>
        <taxon>Arachnida</taxon>
        <taxon>Araneae</taxon>
        <taxon>Araneomorphae</taxon>
        <taxon>Entelegynae</taxon>
        <taxon>Araneoidea</taxon>
        <taxon>Araneidae</taxon>
        <taxon>Araneus</taxon>
    </lineage>
</organism>
<reference evidence="1 2" key="1">
    <citation type="journal article" date="2019" name="Sci. Rep.">
        <title>Orb-weaving spider Araneus ventricosus genome elucidates the spidroin gene catalogue.</title>
        <authorList>
            <person name="Kono N."/>
            <person name="Nakamura H."/>
            <person name="Ohtoshi R."/>
            <person name="Moran D.A.P."/>
            <person name="Shinohara A."/>
            <person name="Yoshida Y."/>
            <person name="Fujiwara M."/>
            <person name="Mori M."/>
            <person name="Tomita M."/>
            <person name="Arakawa K."/>
        </authorList>
    </citation>
    <scope>NUCLEOTIDE SEQUENCE [LARGE SCALE GENOMIC DNA]</scope>
</reference>
<gene>
    <name evidence="1" type="ORF">AVEN_260601_1</name>
</gene>
<evidence type="ECO:0000313" key="1">
    <source>
        <dbReference type="EMBL" id="GBM77220.1"/>
    </source>
</evidence>
<protein>
    <submittedName>
        <fullName evidence="1">Uncharacterized protein</fullName>
    </submittedName>
</protein>
<evidence type="ECO:0000313" key="2">
    <source>
        <dbReference type="Proteomes" id="UP000499080"/>
    </source>
</evidence>
<keyword evidence="2" id="KW-1185">Reference proteome</keyword>
<accession>A0A4Y2II34</accession>
<dbReference type="AlphaFoldDB" id="A0A4Y2II34"/>
<name>A0A4Y2II34_ARAVE</name>
<proteinExistence type="predicted"/>